<feature type="transmembrane region" description="Helical" evidence="9">
    <location>
        <begin position="397"/>
        <end position="418"/>
    </location>
</feature>
<dbReference type="GO" id="GO:0022857">
    <property type="term" value="F:transmembrane transporter activity"/>
    <property type="evidence" value="ECO:0007669"/>
    <property type="project" value="InterPro"/>
</dbReference>
<keyword evidence="3 9" id="KW-0812">Transmembrane</keyword>
<dbReference type="GO" id="GO:0046624">
    <property type="term" value="F:sphingolipid transporter activity"/>
    <property type="evidence" value="ECO:0007669"/>
    <property type="project" value="TreeGrafter"/>
</dbReference>
<dbReference type="GO" id="GO:0012505">
    <property type="term" value="C:endomembrane system"/>
    <property type="evidence" value="ECO:0007669"/>
    <property type="project" value="UniProtKB-SubCell"/>
</dbReference>
<dbReference type="SUPFAM" id="SSF103473">
    <property type="entry name" value="MFS general substrate transporter"/>
    <property type="match status" value="1"/>
</dbReference>
<proteinExistence type="inferred from homology"/>
<feature type="transmembrane region" description="Helical" evidence="9">
    <location>
        <begin position="229"/>
        <end position="249"/>
    </location>
</feature>
<dbReference type="InterPro" id="IPR020846">
    <property type="entry name" value="MFS_dom"/>
</dbReference>
<feature type="region of interest" description="Disordered" evidence="8">
    <location>
        <begin position="62"/>
        <end position="97"/>
    </location>
</feature>
<feature type="transmembrane region" description="Helical" evidence="9">
    <location>
        <begin position="194"/>
        <end position="217"/>
    </location>
</feature>
<evidence type="ECO:0000256" key="9">
    <source>
        <dbReference type="SAM" id="Phobius"/>
    </source>
</evidence>
<keyword evidence="12" id="KW-1185">Reference proteome</keyword>
<feature type="domain" description="Major facilitator superfamily (MFS) profile" evidence="10">
    <location>
        <begin position="104"/>
        <end position="532"/>
    </location>
</feature>
<comment type="subcellular location">
    <subcellularLocation>
        <location evidence="1">Endomembrane system</location>
        <topology evidence="1">Multi-pass membrane protein</topology>
    </subcellularLocation>
</comment>
<dbReference type="PROSITE" id="PS50850">
    <property type="entry name" value="MFS"/>
    <property type="match status" value="1"/>
</dbReference>
<evidence type="ECO:0000256" key="1">
    <source>
        <dbReference type="ARBA" id="ARBA00004127"/>
    </source>
</evidence>
<dbReference type="InterPro" id="IPR044770">
    <property type="entry name" value="MFS_spinster-like"/>
</dbReference>
<evidence type="ECO:0000256" key="2">
    <source>
        <dbReference type="ARBA" id="ARBA00022448"/>
    </source>
</evidence>
<evidence type="ECO:0000256" key="8">
    <source>
        <dbReference type="SAM" id="MobiDB-lite"/>
    </source>
</evidence>
<sequence length="549" mass="58089">MMCLECASAAAGGAEEEEADAERRRRRRGAQRGAGGGGCCGARAAGAAGVATADDEVQTLSGSVRRAPSGPPSTPSTPGCAAAAKGPGAQQPKPASLGRGRGAAAAILSLGNVLNYLDRYTVAGVLLDIQQHFGVKDRGAGLLQSVFICSFMVAAPIFGYLGDRFNRKVILSCGIFFWSAVTFSSSFIPQQHFWLLVLSRGLVGIGEASYSTIAPTIIGDLFTKNTRTLMLSVFYFAIPLGSGLGYITGSSVKQAAGDWHWALRVSPILGMITGTLILVLVPATKRGHADQLGGQLKARTSWLRDMKALIRNRSYVFSSLATSAVSFATGALGMWIPLYLHRAQVVQKTAETCSSPPCGAKDSLIFGAITCFTGFLGVVTGAGATRWCRLRTQRADPLVCAVGMLGSAIFICLIFVAAKSSIVGAYICIFIGETLLFSNWAITADILMYVVIPTRRATAVALQSFTSHLLGDAGSPYLIGFISDLIRQSTKDSPLWEFLSLGYALMLCPFVVVLGGMFFLATALFFLSDRAKAEQQVNQLVMPPASLKV</sequence>
<evidence type="ECO:0000256" key="4">
    <source>
        <dbReference type="ARBA" id="ARBA00022989"/>
    </source>
</evidence>
<dbReference type="FunFam" id="1.20.1250.20:FF:000097">
    <property type="entry name" value="protein spinster homolog 1"/>
    <property type="match status" value="1"/>
</dbReference>
<keyword evidence="2" id="KW-0813">Transport</keyword>
<feature type="compositionally biased region" description="Low complexity" evidence="8">
    <location>
        <begin position="76"/>
        <end position="97"/>
    </location>
</feature>
<comment type="similarity">
    <text evidence="7">Belongs to the major facilitator superfamily. Spinster (TC 2.A.1.49) family.</text>
</comment>
<dbReference type="GO" id="GO:0016020">
    <property type="term" value="C:membrane"/>
    <property type="evidence" value="ECO:0007669"/>
    <property type="project" value="TreeGrafter"/>
</dbReference>
<keyword evidence="5" id="KW-0445">Lipid transport</keyword>
<feature type="transmembrane region" description="Helical" evidence="9">
    <location>
        <begin position="424"/>
        <end position="452"/>
    </location>
</feature>
<dbReference type="AlphaFoldDB" id="A0A5N3WZQ9"/>
<dbReference type="GO" id="GO:0003376">
    <property type="term" value="P:sphingosine-1-phosphate receptor signaling pathway"/>
    <property type="evidence" value="ECO:0007669"/>
    <property type="project" value="TreeGrafter"/>
</dbReference>
<gene>
    <name evidence="11" type="ORF">FD755_020686</name>
</gene>
<feature type="transmembrane region" description="Helical" evidence="9">
    <location>
        <begin position="503"/>
        <end position="527"/>
    </location>
</feature>
<dbReference type="CDD" id="cd17328">
    <property type="entry name" value="MFS_spinster_like"/>
    <property type="match status" value="1"/>
</dbReference>
<keyword evidence="6 9" id="KW-0472">Membrane</keyword>
<evidence type="ECO:0000259" key="10">
    <source>
        <dbReference type="PROSITE" id="PS50850"/>
    </source>
</evidence>
<dbReference type="PANTHER" id="PTHR23505:SF4">
    <property type="entry name" value="SPHINGOSINE-1-PHOSPHATE TRANSPORTER SPNS2"/>
    <property type="match status" value="1"/>
</dbReference>
<feature type="transmembrane region" description="Helical" evidence="9">
    <location>
        <begin position="459"/>
        <end position="483"/>
    </location>
</feature>
<evidence type="ECO:0000256" key="7">
    <source>
        <dbReference type="ARBA" id="ARBA00024338"/>
    </source>
</evidence>
<feature type="transmembrane region" description="Helical" evidence="9">
    <location>
        <begin position="261"/>
        <end position="281"/>
    </location>
</feature>
<evidence type="ECO:0000313" key="12">
    <source>
        <dbReference type="Proteomes" id="UP000326062"/>
    </source>
</evidence>
<name>A0A5N3WZQ9_MUNRE</name>
<reference evidence="11 12" key="1">
    <citation type="submission" date="2019-06" db="EMBL/GenBank/DDBJ databases">
        <title>Discovery of a novel chromosome fission-fusion reversal in muntjac.</title>
        <authorList>
            <person name="Mudd A.B."/>
            <person name="Bredeson J.V."/>
            <person name="Baum R."/>
            <person name="Hockemeyer D."/>
            <person name="Rokhsar D.S."/>
        </authorList>
    </citation>
    <scope>NUCLEOTIDE SEQUENCE [LARGE SCALE GENOMIC DNA]</scope>
    <source>
        <strain evidence="11">UCam_UCB_Mr</strain>
        <tissue evidence="11">Fibroblast cell line</tissue>
    </source>
</reference>
<feature type="transmembrane region" description="Helical" evidence="9">
    <location>
        <begin position="169"/>
        <end position="188"/>
    </location>
</feature>
<evidence type="ECO:0000256" key="6">
    <source>
        <dbReference type="ARBA" id="ARBA00023136"/>
    </source>
</evidence>
<feature type="transmembrane region" description="Helical" evidence="9">
    <location>
        <begin position="364"/>
        <end position="385"/>
    </location>
</feature>
<feature type="transmembrane region" description="Helical" evidence="9">
    <location>
        <begin position="142"/>
        <end position="162"/>
    </location>
</feature>
<keyword evidence="4 9" id="KW-1133">Transmembrane helix</keyword>
<comment type="caution">
    <text evidence="11">The sequence shown here is derived from an EMBL/GenBank/DDBJ whole genome shotgun (WGS) entry which is preliminary data.</text>
</comment>
<dbReference type="Gene3D" id="1.20.1250.20">
    <property type="entry name" value="MFS general substrate transporter like domains"/>
    <property type="match status" value="1"/>
</dbReference>
<protein>
    <recommendedName>
        <fullName evidence="10">Major facilitator superfamily (MFS) profile domain-containing protein</fullName>
    </recommendedName>
</protein>
<evidence type="ECO:0000256" key="5">
    <source>
        <dbReference type="ARBA" id="ARBA00023055"/>
    </source>
</evidence>
<evidence type="ECO:0000256" key="3">
    <source>
        <dbReference type="ARBA" id="ARBA00022692"/>
    </source>
</evidence>
<feature type="transmembrane region" description="Helical" evidence="9">
    <location>
        <begin position="314"/>
        <end position="336"/>
    </location>
</feature>
<organism evidence="11 12">
    <name type="scientific">Muntiacus reevesi</name>
    <name type="common">Reeves' muntjac</name>
    <name type="synonym">Cervus reevesi</name>
    <dbReference type="NCBI Taxonomy" id="9886"/>
    <lineage>
        <taxon>Eukaryota</taxon>
        <taxon>Metazoa</taxon>
        <taxon>Chordata</taxon>
        <taxon>Craniata</taxon>
        <taxon>Vertebrata</taxon>
        <taxon>Euteleostomi</taxon>
        <taxon>Mammalia</taxon>
        <taxon>Eutheria</taxon>
        <taxon>Laurasiatheria</taxon>
        <taxon>Artiodactyla</taxon>
        <taxon>Ruminantia</taxon>
        <taxon>Pecora</taxon>
        <taxon>Cervidae</taxon>
        <taxon>Muntiacinae</taxon>
        <taxon>Muntiacus</taxon>
    </lineage>
</organism>
<dbReference type="InterPro" id="IPR036259">
    <property type="entry name" value="MFS_trans_sf"/>
</dbReference>
<dbReference type="PANTHER" id="PTHR23505">
    <property type="entry name" value="SPINSTER"/>
    <property type="match status" value="1"/>
</dbReference>
<dbReference type="Proteomes" id="UP000326062">
    <property type="component" value="Chromosome 17"/>
</dbReference>
<dbReference type="EMBL" id="VCEB01000019">
    <property type="protein sequence ID" value="KAB0367362.1"/>
    <property type="molecule type" value="Genomic_DNA"/>
</dbReference>
<dbReference type="Pfam" id="PF07690">
    <property type="entry name" value="MFS_1"/>
    <property type="match status" value="1"/>
</dbReference>
<dbReference type="InterPro" id="IPR011701">
    <property type="entry name" value="MFS"/>
</dbReference>
<evidence type="ECO:0000313" key="11">
    <source>
        <dbReference type="EMBL" id="KAB0367362.1"/>
    </source>
</evidence>
<accession>A0A5N3WZQ9</accession>
<feature type="region of interest" description="Disordered" evidence="8">
    <location>
        <begin position="14"/>
        <end position="40"/>
    </location>
</feature>